<proteinExistence type="predicted"/>
<keyword evidence="5" id="KW-0411">Iron-sulfur</keyword>
<feature type="region of interest" description="Disordered" evidence="6">
    <location>
        <begin position="84"/>
        <end position="111"/>
    </location>
</feature>
<evidence type="ECO:0000313" key="8">
    <source>
        <dbReference type="Proteomes" id="UP000751190"/>
    </source>
</evidence>
<name>A0A8J5XAF3_DIALT</name>
<reference evidence="7" key="1">
    <citation type="submission" date="2021-05" db="EMBL/GenBank/DDBJ databases">
        <title>The genome of the haptophyte Pavlova lutheri (Diacronema luteri, Pavlovales) - a model for lipid biosynthesis in eukaryotic algae.</title>
        <authorList>
            <person name="Hulatt C.J."/>
            <person name="Posewitz M.C."/>
        </authorList>
    </citation>
    <scope>NUCLEOTIDE SEQUENCE</scope>
    <source>
        <strain evidence="7">NIVA-4/92</strain>
    </source>
</reference>
<keyword evidence="4" id="KW-0408">Iron</keyword>
<protein>
    <recommendedName>
        <fullName evidence="9">N-acetyltransferase domain-containing protein</fullName>
    </recommendedName>
</protein>
<comment type="caution">
    <text evidence="7">The sequence shown here is derived from an EMBL/GenBank/DDBJ whole genome shotgun (WGS) entry which is preliminary data.</text>
</comment>
<organism evidence="7 8">
    <name type="scientific">Diacronema lutheri</name>
    <name type="common">Unicellular marine alga</name>
    <name type="synonym">Monochrysis lutheri</name>
    <dbReference type="NCBI Taxonomy" id="2081491"/>
    <lineage>
        <taxon>Eukaryota</taxon>
        <taxon>Haptista</taxon>
        <taxon>Haptophyta</taxon>
        <taxon>Pavlovophyceae</taxon>
        <taxon>Pavlovales</taxon>
        <taxon>Pavlovaceae</taxon>
        <taxon>Diacronema</taxon>
    </lineage>
</organism>
<gene>
    <name evidence="7" type="ORF">KFE25_012692</name>
</gene>
<dbReference type="AlphaFoldDB" id="A0A8J5XAF3"/>
<dbReference type="InterPro" id="IPR039661">
    <property type="entry name" value="ELP3"/>
</dbReference>
<dbReference type="SUPFAM" id="SSF55729">
    <property type="entry name" value="Acyl-CoA N-acyltransferases (Nat)"/>
    <property type="match status" value="1"/>
</dbReference>
<evidence type="ECO:0008006" key="9">
    <source>
        <dbReference type="Google" id="ProtNLM"/>
    </source>
</evidence>
<dbReference type="GO" id="GO:0002926">
    <property type="term" value="P:tRNA wobble base 5-methoxycarbonylmethyl-2-thiouridinylation"/>
    <property type="evidence" value="ECO:0007669"/>
    <property type="project" value="TreeGrafter"/>
</dbReference>
<dbReference type="GO" id="GO:0033588">
    <property type="term" value="C:elongator holoenzyme complex"/>
    <property type="evidence" value="ECO:0007669"/>
    <property type="project" value="TreeGrafter"/>
</dbReference>
<dbReference type="PANTHER" id="PTHR11135:SF2">
    <property type="entry name" value="ELONGATOR COMPLEX PROTEIN 3"/>
    <property type="match status" value="1"/>
</dbReference>
<dbReference type="GO" id="GO:0005634">
    <property type="term" value="C:nucleus"/>
    <property type="evidence" value="ECO:0007669"/>
    <property type="project" value="TreeGrafter"/>
</dbReference>
<accession>A0A8J5XAF3</accession>
<evidence type="ECO:0000256" key="6">
    <source>
        <dbReference type="SAM" id="MobiDB-lite"/>
    </source>
</evidence>
<dbReference type="GO" id="GO:0005737">
    <property type="term" value="C:cytoplasm"/>
    <property type="evidence" value="ECO:0007669"/>
    <property type="project" value="TreeGrafter"/>
</dbReference>
<evidence type="ECO:0000313" key="7">
    <source>
        <dbReference type="EMBL" id="KAG8456902.1"/>
    </source>
</evidence>
<keyword evidence="3" id="KW-0479">Metal-binding</keyword>
<dbReference type="OrthoDB" id="10265243at2759"/>
<keyword evidence="1" id="KW-0004">4Fe-4S</keyword>
<keyword evidence="8" id="KW-1185">Reference proteome</keyword>
<evidence type="ECO:0000256" key="5">
    <source>
        <dbReference type="ARBA" id="ARBA00023014"/>
    </source>
</evidence>
<evidence type="ECO:0000256" key="2">
    <source>
        <dbReference type="ARBA" id="ARBA00022691"/>
    </source>
</evidence>
<evidence type="ECO:0000256" key="3">
    <source>
        <dbReference type="ARBA" id="ARBA00022723"/>
    </source>
</evidence>
<dbReference type="InterPro" id="IPR016181">
    <property type="entry name" value="Acyl_CoA_acyltransferase"/>
</dbReference>
<dbReference type="Proteomes" id="UP000751190">
    <property type="component" value="Unassembled WGS sequence"/>
</dbReference>
<dbReference type="GO" id="GO:0051539">
    <property type="term" value="F:4 iron, 4 sulfur cluster binding"/>
    <property type="evidence" value="ECO:0007669"/>
    <property type="project" value="UniProtKB-KW"/>
</dbReference>
<sequence>MAGRTGLPPGELVERRYIASGGDETFISIETAERRVIFGFARLRVGAHSRRRLARALWPRAPLHRRSEPEWGVRAEPPPLPAAALAAGAARDRRRARTPVADEGSDGGEEGDETAAAFVELVGAALVRKLHVCGQLVQTARRAQTADSQHTGYGRAMMARAEWLAAKAGCEAVAVISGVGARGYYRKLGYELHAGRGGFMVNQAPRARAARARPCEHAR</sequence>
<dbReference type="EMBL" id="JAGTXO010000102">
    <property type="protein sequence ID" value="KAG8456902.1"/>
    <property type="molecule type" value="Genomic_DNA"/>
</dbReference>
<evidence type="ECO:0000256" key="4">
    <source>
        <dbReference type="ARBA" id="ARBA00023004"/>
    </source>
</evidence>
<evidence type="ECO:0000256" key="1">
    <source>
        <dbReference type="ARBA" id="ARBA00022485"/>
    </source>
</evidence>
<keyword evidence="2" id="KW-0949">S-adenosyl-L-methionine</keyword>
<dbReference type="PANTHER" id="PTHR11135">
    <property type="entry name" value="HISTONE ACETYLTRANSFERASE-RELATED"/>
    <property type="match status" value="1"/>
</dbReference>
<dbReference type="GO" id="GO:0046872">
    <property type="term" value="F:metal ion binding"/>
    <property type="evidence" value="ECO:0007669"/>
    <property type="project" value="UniProtKB-KW"/>
</dbReference>
<dbReference type="Gene3D" id="3.40.630.30">
    <property type="match status" value="1"/>
</dbReference>